<feature type="transmembrane region" description="Helical" evidence="2">
    <location>
        <begin position="21"/>
        <end position="40"/>
    </location>
</feature>
<dbReference type="RefSeq" id="WP_092314762.1">
    <property type="nucleotide sequence ID" value="NZ_FNTJ01000001.1"/>
</dbReference>
<protein>
    <submittedName>
        <fullName evidence="3">Uncharacterized protein involved in exopolysaccharide biosynthesis</fullName>
    </submittedName>
</protein>
<organism evidence="3 4">
    <name type="scientific">Pseudomonas saponiphila</name>
    <dbReference type="NCBI Taxonomy" id="556534"/>
    <lineage>
        <taxon>Bacteria</taxon>
        <taxon>Pseudomonadati</taxon>
        <taxon>Pseudomonadota</taxon>
        <taxon>Gammaproteobacteria</taxon>
        <taxon>Pseudomonadales</taxon>
        <taxon>Pseudomonadaceae</taxon>
        <taxon>Pseudomonas</taxon>
    </lineage>
</organism>
<feature type="transmembrane region" description="Helical" evidence="2">
    <location>
        <begin position="460"/>
        <end position="480"/>
    </location>
</feature>
<sequence length="530" mass="60655">MTKIENYLHEFLLVFFVNRRLIKRVFLGFALIALLLPLVLKQSFEITAEVIVQSKKLSQTDANTVLTPDSDKFIPPSLADMETESNILRSPTLIRDTIDQLRREGQFGGNEGLLTRLLVKPIRNGLIDPLRNQMINPLRGFFGLAVDPVRDTSLDAFTDQAVKDLKIGTLPGSNVISIVYASPNAAEGTRFVERLLANYLKSRQDLQSNELPEAFYEQKKAQYQSRLDDLEGKRQALLEAAHASDPKEEITFRLNAINTEEQSLNGYRDQALENQRRLDYLQKNLAAARKAGLTDYTFPFAFANTVDNVAYEDREIKQLGEQLTNLVSQFGTTADTYRADSVPMQQQREQIVRARAQFLKVVENRVRERSSDLQITQSVIAQKTARINDYKARVRDLQEVLSKLRQLDTEIDALHKAFFTYTQRYEESRGERLISGELSNARVLSQPYEPSEAAFPKPMLIIPLGLLTGLLLAVALGYVYEFFDHRFKHPAQVSDHLGLPVLMVLNAVEEQQVNPYPRWTWRWAWYWAKQ</sequence>
<accession>A0A1H4NUI9</accession>
<dbReference type="Proteomes" id="UP000198982">
    <property type="component" value="Unassembled WGS sequence"/>
</dbReference>
<keyword evidence="4" id="KW-1185">Reference proteome</keyword>
<feature type="coiled-coil region" evidence="1">
    <location>
        <begin position="380"/>
        <end position="417"/>
    </location>
</feature>
<keyword evidence="2" id="KW-0812">Transmembrane</keyword>
<dbReference type="EMBL" id="FNTJ01000001">
    <property type="protein sequence ID" value="SEB98685.1"/>
    <property type="molecule type" value="Genomic_DNA"/>
</dbReference>
<feature type="coiled-coil region" evidence="1">
    <location>
        <begin position="213"/>
        <end position="240"/>
    </location>
</feature>
<proteinExistence type="predicted"/>
<dbReference type="InterPro" id="IPR050445">
    <property type="entry name" value="Bact_polysacc_biosynth/exp"/>
</dbReference>
<evidence type="ECO:0000313" key="4">
    <source>
        <dbReference type="Proteomes" id="UP000198982"/>
    </source>
</evidence>
<reference evidence="4" key="1">
    <citation type="submission" date="2016-10" db="EMBL/GenBank/DDBJ databases">
        <authorList>
            <person name="Varghese N."/>
            <person name="Submissions S."/>
        </authorList>
    </citation>
    <scope>NUCLEOTIDE SEQUENCE [LARGE SCALE GENOMIC DNA]</scope>
    <source>
        <strain evidence="4">DSM 9751</strain>
    </source>
</reference>
<dbReference type="PANTHER" id="PTHR32309:SF31">
    <property type="entry name" value="CAPSULAR EXOPOLYSACCHARIDE FAMILY"/>
    <property type="match status" value="1"/>
</dbReference>
<evidence type="ECO:0000256" key="2">
    <source>
        <dbReference type="SAM" id="Phobius"/>
    </source>
</evidence>
<keyword evidence="2" id="KW-1133">Transmembrane helix</keyword>
<keyword evidence="1" id="KW-0175">Coiled coil</keyword>
<name>A0A1H4NUI9_9PSED</name>
<dbReference type="AlphaFoldDB" id="A0A1H4NUI9"/>
<gene>
    <name evidence="3" type="ORF">SAMN05216178_3012</name>
</gene>
<evidence type="ECO:0000256" key="1">
    <source>
        <dbReference type="SAM" id="Coils"/>
    </source>
</evidence>
<keyword evidence="2" id="KW-0472">Membrane</keyword>
<dbReference type="PANTHER" id="PTHR32309">
    <property type="entry name" value="TYROSINE-PROTEIN KINASE"/>
    <property type="match status" value="1"/>
</dbReference>
<evidence type="ECO:0000313" key="3">
    <source>
        <dbReference type="EMBL" id="SEB98685.1"/>
    </source>
</evidence>